<comment type="similarity">
    <text evidence="2">Belongs to the HFCD (homooligomeric flavin containing Cys decarboxylase) superfamily.</text>
</comment>
<dbReference type="GO" id="GO:0010181">
    <property type="term" value="F:FMN binding"/>
    <property type="evidence" value="ECO:0007669"/>
    <property type="project" value="TreeGrafter"/>
</dbReference>
<dbReference type="GO" id="GO:0015937">
    <property type="term" value="P:coenzyme A biosynthetic process"/>
    <property type="evidence" value="ECO:0007669"/>
    <property type="project" value="UniProtKB-KW"/>
</dbReference>
<sequence length="292" mass="30769">MSETPTTGSGAAPAAVAGSAPPIPPSINLLILITGSIAAVKTGLLLDQLHGERCNIRIAATTSAFHFLRRAQPSRTGIPFQSILTDEQEWDEWQAMNDAVVHIELRRWADLVLIAPLDANSLAKIATGQCNNLVTCVMRAWEVGQKPVIACPAMNTAMWTHPITATQIGELRRWYSAPVSAATPNSATAQGAVADATDDTSPSSPEDEGKAVEAAEDAECAAPLPQTLSEALFQVVGPVTKKLACGDVGMGGMASVEEIARYVRQTMALLRKEKLRSESANNTPAPPAPVGV</sequence>
<accession>T1YTT6</accession>
<reference evidence="5" key="1">
    <citation type="journal article" date="2013" name="PLoS ONE">
        <title>Biosynthesis of vitamins and cofactors in bacterium-harbouring trypanosomatids depends on the symbiotic association as revealed by genomic analyses.</title>
        <authorList>
            <person name="Klein C.C."/>
            <person name="Alves J.M."/>
            <person name="Serrano M.G."/>
            <person name="Buck G.A."/>
            <person name="Vasconcelos A.T."/>
            <person name="Sagot M.F."/>
            <person name="Teixeira M.M."/>
            <person name="Camargo E.P."/>
            <person name="Motta M.C."/>
        </authorList>
    </citation>
    <scope>NUCLEOTIDE SEQUENCE</scope>
    <source>
        <strain evidence="5">TCC001E</strain>
    </source>
</reference>
<keyword evidence="5" id="KW-0456">Lyase</keyword>
<dbReference type="EMBL" id="KF160218">
    <property type="protein sequence ID" value="AGU68183.1"/>
    <property type="molecule type" value="Genomic_DNA"/>
</dbReference>
<protein>
    <submittedName>
        <fullName evidence="5">Phosphopantothenoylcysteine decarboxylase</fullName>
        <ecNumber evidence="5">4.1.1.36</ecNumber>
    </submittedName>
</protein>
<dbReference type="InterPro" id="IPR036551">
    <property type="entry name" value="Flavin_trans-like"/>
</dbReference>
<feature type="domain" description="Flavoprotein" evidence="4">
    <location>
        <begin position="28"/>
        <end position="195"/>
    </location>
</feature>
<dbReference type="SUPFAM" id="SSF52507">
    <property type="entry name" value="Homo-oligomeric flavin-containing Cys decarboxylases, HFCD"/>
    <property type="match status" value="1"/>
</dbReference>
<evidence type="ECO:0000256" key="3">
    <source>
        <dbReference type="SAM" id="MobiDB-lite"/>
    </source>
</evidence>
<dbReference type="AlphaFoldDB" id="T1YTT6"/>
<evidence type="ECO:0000256" key="1">
    <source>
        <dbReference type="ARBA" id="ARBA00022993"/>
    </source>
</evidence>
<organism evidence="5">
    <name type="scientific">Herpetomonas muscarum</name>
    <dbReference type="NCBI Taxonomy" id="5718"/>
    <lineage>
        <taxon>Eukaryota</taxon>
        <taxon>Discoba</taxon>
        <taxon>Euglenozoa</taxon>
        <taxon>Kinetoplastea</taxon>
        <taxon>Metakinetoplastina</taxon>
        <taxon>Trypanosomatida</taxon>
        <taxon>Trypanosomatidae</taxon>
        <taxon>Herpetomonas</taxon>
    </lineage>
</organism>
<dbReference type="PANTHER" id="PTHR14359">
    <property type="entry name" value="HOMO-OLIGOMERIC FLAVIN CONTAINING CYS DECARBOXYLASE FAMILY"/>
    <property type="match status" value="1"/>
</dbReference>
<keyword evidence="1" id="KW-0173">Coenzyme A biosynthesis</keyword>
<evidence type="ECO:0000313" key="5">
    <source>
        <dbReference type="EMBL" id="AGU68183.1"/>
    </source>
</evidence>
<dbReference type="InterPro" id="IPR003382">
    <property type="entry name" value="Flavoprotein"/>
</dbReference>
<dbReference type="PANTHER" id="PTHR14359:SF6">
    <property type="entry name" value="PHOSPHOPANTOTHENOYLCYSTEINE DECARBOXYLASE"/>
    <property type="match status" value="1"/>
</dbReference>
<name>T1YTT6_HERMU</name>
<feature type="region of interest" description="Disordered" evidence="3">
    <location>
        <begin position="186"/>
        <end position="217"/>
    </location>
</feature>
<dbReference type="GO" id="GO:0071513">
    <property type="term" value="C:phosphopantothenoylcysteine decarboxylase complex"/>
    <property type="evidence" value="ECO:0007669"/>
    <property type="project" value="TreeGrafter"/>
</dbReference>
<dbReference type="GO" id="GO:0004633">
    <property type="term" value="F:phosphopantothenoylcysteine decarboxylase activity"/>
    <property type="evidence" value="ECO:0007669"/>
    <property type="project" value="UniProtKB-EC"/>
</dbReference>
<evidence type="ECO:0000259" key="4">
    <source>
        <dbReference type="Pfam" id="PF02441"/>
    </source>
</evidence>
<dbReference type="EC" id="4.1.1.36" evidence="5"/>
<dbReference type="Gene3D" id="3.40.50.1950">
    <property type="entry name" value="Flavin prenyltransferase-like"/>
    <property type="match status" value="1"/>
</dbReference>
<proteinExistence type="inferred from homology"/>
<evidence type="ECO:0000256" key="2">
    <source>
        <dbReference type="ARBA" id="ARBA00038350"/>
    </source>
</evidence>
<dbReference type="Pfam" id="PF02441">
    <property type="entry name" value="Flavoprotein"/>
    <property type="match status" value="1"/>
</dbReference>